<feature type="domain" description="BON" evidence="2">
    <location>
        <begin position="66"/>
        <end position="135"/>
    </location>
</feature>
<dbReference type="EMBL" id="CP011801">
    <property type="protein sequence ID" value="ALA59166.1"/>
    <property type="molecule type" value="Genomic_DNA"/>
</dbReference>
<reference evidence="3 4" key="1">
    <citation type="journal article" date="2015" name="Proc. Natl. Acad. Sci. U.S.A.">
        <title>Expanded metabolic versatility of ubiquitous nitrite-oxidizing bacteria from the genus Nitrospira.</title>
        <authorList>
            <person name="Koch H."/>
            <person name="Lucker S."/>
            <person name="Albertsen M."/>
            <person name="Kitzinger K."/>
            <person name="Herbold C."/>
            <person name="Spieck E."/>
            <person name="Nielsen P.H."/>
            <person name="Wagner M."/>
            <person name="Daims H."/>
        </authorList>
    </citation>
    <scope>NUCLEOTIDE SEQUENCE [LARGE SCALE GENOMIC DNA]</scope>
    <source>
        <strain evidence="3 4">NSP M-1</strain>
    </source>
</reference>
<dbReference type="RefSeq" id="WP_053380235.1">
    <property type="nucleotide sequence ID" value="NZ_CP011801.1"/>
</dbReference>
<sequence>MGIWKAVPPAVLAAAMLVPTPASPAQYWDYEADDGPGYDWYEDRYDYTYDADPGGYERYPGRRAAADRQLKQDVESQLAWSPFVDADRIDVSVKDGTVTLRGTVEDRSAVEDAIENAFDAGAVEVISKLKTQEDE</sequence>
<dbReference type="PROSITE" id="PS50914">
    <property type="entry name" value="BON"/>
    <property type="match status" value="1"/>
</dbReference>
<organism evidence="3 4">
    <name type="scientific">Nitrospira moscoviensis</name>
    <dbReference type="NCBI Taxonomy" id="42253"/>
    <lineage>
        <taxon>Bacteria</taxon>
        <taxon>Pseudomonadati</taxon>
        <taxon>Nitrospirota</taxon>
        <taxon>Nitrospiria</taxon>
        <taxon>Nitrospirales</taxon>
        <taxon>Nitrospiraceae</taxon>
        <taxon>Nitrospira</taxon>
    </lineage>
</organism>
<dbReference type="STRING" id="42253.NITMOv2_2756"/>
<accession>A0A0K2GDY7</accession>
<dbReference type="Gene3D" id="3.30.1340.30">
    <property type="match status" value="1"/>
</dbReference>
<dbReference type="SMART" id="SM00749">
    <property type="entry name" value="BON"/>
    <property type="match status" value="1"/>
</dbReference>
<evidence type="ECO:0000259" key="2">
    <source>
        <dbReference type="PROSITE" id="PS50914"/>
    </source>
</evidence>
<feature type="signal peptide" evidence="1">
    <location>
        <begin position="1"/>
        <end position="24"/>
    </location>
</feature>
<evidence type="ECO:0000313" key="4">
    <source>
        <dbReference type="Proteomes" id="UP000069205"/>
    </source>
</evidence>
<dbReference type="PATRIC" id="fig|42253.5.peg.2726"/>
<feature type="chain" id="PRO_5005476973" description="BON domain-containing protein" evidence="1">
    <location>
        <begin position="25"/>
        <end position="135"/>
    </location>
</feature>
<evidence type="ECO:0000313" key="3">
    <source>
        <dbReference type="EMBL" id="ALA59166.1"/>
    </source>
</evidence>
<protein>
    <recommendedName>
        <fullName evidence="2">BON domain-containing protein</fullName>
    </recommendedName>
</protein>
<evidence type="ECO:0000256" key="1">
    <source>
        <dbReference type="SAM" id="SignalP"/>
    </source>
</evidence>
<keyword evidence="1" id="KW-0732">Signal</keyword>
<name>A0A0K2GDY7_NITMO</name>
<dbReference type="Proteomes" id="UP000069205">
    <property type="component" value="Chromosome"/>
</dbReference>
<proteinExistence type="predicted"/>
<keyword evidence="4" id="KW-1185">Reference proteome</keyword>
<gene>
    <name evidence="3" type="ORF">NITMOv2_2756</name>
</gene>
<dbReference type="Pfam" id="PF04972">
    <property type="entry name" value="BON"/>
    <property type="match status" value="1"/>
</dbReference>
<dbReference type="AlphaFoldDB" id="A0A0K2GDY7"/>
<dbReference type="KEGG" id="nmv:NITMOv2_2756"/>
<dbReference type="InterPro" id="IPR007055">
    <property type="entry name" value="BON_dom"/>
</dbReference>
<dbReference type="InterPro" id="IPR014004">
    <property type="entry name" value="Transpt-assoc_nodulatn_dom_bac"/>
</dbReference>